<dbReference type="PROSITE" id="PS50977">
    <property type="entry name" value="HTH_TETR_2"/>
    <property type="match status" value="1"/>
</dbReference>
<evidence type="ECO:0000313" key="4">
    <source>
        <dbReference type="EMBL" id="RLP84766.1"/>
    </source>
</evidence>
<dbReference type="InterPro" id="IPR050109">
    <property type="entry name" value="HTH-type_TetR-like_transc_reg"/>
</dbReference>
<dbReference type="PANTHER" id="PTHR30055">
    <property type="entry name" value="HTH-TYPE TRANSCRIPTIONAL REGULATOR RUTR"/>
    <property type="match status" value="1"/>
</dbReference>
<dbReference type="Pfam" id="PF17929">
    <property type="entry name" value="TetR_C_34"/>
    <property type="match status" value="1"/>
</dbReference>
<proteinExistence type="predicted"/>
<dbReference type="InterPro" id="IPR001647">
    <property type="entry name" value="HTH_TetR"/>
</dbReference>
<dbReference type="PROSITE" id="PS01081">
    <property type="entry name" value="HTH_TETR_1"/>
    <property type="match status" value="1"/>
</dbReference>
<dbReference type="InterPro" id="IPR009057">
    <property type="entry name" value="Homeodomain-like_sf"/>
</dbReference>
<dbReference type="InterPro" id="IPR041483">
    <property type="entry name" value="TetR_C_34"/>
</dbReference>
<dbReference type="AlphaFoldDB" id="A0A3L7AWM4"/>
<gene>
    <name evidence="4" type="ORF">D9V34_01865</name>
</gene>
<comment type="caution">
    <text evidence="4">The sequence shown here is derived from an EMBL/GenBank/DDBJ whole genome shotgun (WGS) entry which is preliminary data.</text>
</comment>
<accession>A0A3L7AWM4</accession>
<reference evidence="4 5" key="1">
    <citation type="submission" date="2018-10" db="EMBL/GenBank/DDBJ databases">
        <authorList>
            <person name="Li J."/>
        </authorList>
    </citation>
    <scope>NUCLEOTIDE SEQUENCE [LARGE SCALE GENOMIC DNA]</scope>
    <source>
        <strain evidence="4 5">JCM 11654</strain>
    </source>
</reference>
<dbReference type="SUPFAM" id="SSF46689">
    <property type="entry name" value="Homeodomain-like"/>
    <property type="match status" value="1"/>
</dbReference>
<evidence type="ECO:0000313" key="5">
    <source>
        <dbReference type="Proteomes" id="UP000269438"/>
    </source>
</evidence>
<dbReference type="PANTHER" id="PTHR30055:SF178">
    <property type="entry name" value="POSSIBLE TRANSCRIPTIONAL REGULATORY PROTEIN"/>
    <property type="match status" value="1"/>
</dbReference>
<name>A0A3L7AWM4_9MICO</name>
<dbReference type="Gene3D" id="1.10.357.10">
    <property type="entry name" value="Tetracycline Repressor, domain 2"/>
    <property type="match status" value="1"/>
</dbReference>
<feature type="DNA-binding region" description="H-T-H motif" evidence="2">
    <location>
        <begin position="37"/>
        <end position="56"/>
    </location>
</feature>
<dbReference type="Proteomes" id="UP000269438">
    <property type="component" value="Unassembled WGS sequence"/>
</dbReference>
<evidence type="ECO:0000256" key="1">
    <source>
        <dbReference type="ARBA" id="ARBA00023125"/>
    </source>
</evidence>
<keyword evidence="5" id="KW-1185">Reference proteome</keyword>
<dbReference type="OrthoDB" id="6637160at2"/>
<protein>
    <submittedName>
        <fullName evidence="4">TetR/AcrR family transcriptional regulator</fullName>
    </submittedName>
</protein>
<dbReference type="GO" id="GO:0000976">
    <property type="term" value="F:transcription cis-regulatory region binding"/>
    <property type="evidence" value="ECO:0007669"/>
    <property type="project" value="TreeGrafter"/>
</dbReference>
<sequence length="221" mass="24250">MTIQRARSSDAKAQRAEDLLDAAESLALELGGVRHVTLAPVTERAGLHRTAVRRYFESKEELLLELAERGWKQWRESIDLALEGRAGLDARAVADVLTDTLTALPVFCDCLTHVALSLEGDVSIERARRFKRNAFSEHDALVAALTDASVLSVEVVTALVPAASALAASMWQVSHPSPSLAELYVQEPQWGHVAYDFEPRLRLLVESTAIGLSETLPRRAE</sequence>
<evidence type="ECO:0000256" key="2">
    <source>
        <dbReference type="PROSITE-ProRule" id="PRU00335"/>
    </source>
</evidence>
<keyword evidence="1 2" id="KW-0238">DNA-binding</keyword>
<dbReference type="EMBL" id="RCUY01000001">
    <property type="protein sequence ID" value="RLP84766.1"/>
    <property type="molecule type" value="Genomic_DNA"/>
</dbReference>
<dbReference type="GO" id="GO:0003700">
    <property type="term" value="F:DNA-binding transcription factor activity"/>
    <property type="evidence" value="ECO:0007669"/>
    <property type="project" value="TreeGrafter"/>
</dbReference>
<dbReference type="Pfam" id="PF00440">
    <property type="entry name" value="TetR_N"/>
    <property type="match status" value="1"/>
</dbReference>
<dbReference type="InterPro" id="IPR023772">
    <property type="entry name" value="DNA-bd_HTH_TetR-type_CS"/>
</dbReference>
<dbReference type="RefSeq" id="WP_121687236.1">
    <property type="nucleotide sequence ID" value="NZ_RCUY01000001.1"/>
</dbReference>
<organism evidence="4 5">
    <name type="scientific">Mycetocola lacteus</name>
    <dbReference type="NCBI Taxonomy" id="76637"/>
    <lineage>
        <taxon>Bacteria</taxon>
        <taxon>Bacillati</taxon>
        <taxon>Actinomycetota</taxon>
        <taxon>Actinomycetes</taxon>
        <taxon>Micrococcales</taxon>
        <taxon>Microbacteriaceae</taxon>
        <taxon>Mycetocola</taxon>
    </lineage>
</organism>
<feature type="domain" description="HTH tetR-type" evidence="3">
    <location>
        <begin position="13"/>
        <end position="74"/>
    </location>
</feature>
<evidence type="ECO:0000259" key="3">
    <source>
        <dbReference type="PROSITE" id="PS50977"/>
    </source>
</evidence>